<gene>
    <name evidence="1" type="ORF">I7I53_02336</name>
</gene>
<accession>A0A8A1LL92</accession>
<sequence>MLFLSSLVFSGPCCVNVQSGIVIRTCGFQIEQDKPFSRCAVCKSIFLLLFLSTCQCLVVAG</sequence>
<evidence type="ECO:0000313" key="2">
    <source>
        <dbReference type="Proteomes" id="UP000663419"/>
    </source>
</evidence>
<dbReference type="Proteomes" id="UP000663419">
    <property type="component" value="Chromosome 3"/>
</dbReference>
<proteinExistence type="predicted"/>
<evidence type="ECO:0000313" key="1">
    <source>
        <dbReference type="EMBL" id="QSS54696.1"/>
    </source>
</evidence>
<name>A0A8A1LL92_AJEC8</name>
<protein>
    <submittedName>
        <fullName evidence="1">Uncharacterized protein</fullName>
    </submittedName>
</protein>
<dbReference type="VEuPathDB" id="FungiDB:I7I53_02336"/>
<dbReference type="AlphaFoldDB" id="A0A8A1LL92"/>
<organism evidence="1 2">
    <name type="scientific">Ajellomyces capsulatus (strain H88)</name>
    <name type="common">Darling's disease fungus</name>
    <name type="synonym">Histoplasma capsulatum</name>
    <dbReference type="NCBI Taxonomy" id="544711"/>
    <lineage>
        <taxon>Eukaryota</taxon>
        <taxon>Fungi</taxon>
        <taxon>Dikarya</taxon>
        <taxon>Ascomycota</taxon>
        <taxon>Pezizomycotina</taxon>
        <taxon>Eurotiomycetes</taxon>
        <taxon>Eurotiomycetidae</taxon>
        <taxon>Onygenales</taxon>
        <taxon>Ajellomycetaceae</taxon>
        <taxon>Histoplasma</taxon>
    </lineage>
</organism>
<dbReference type="EMBL" id="CP069104">
    <property type="protein sequence ID" value="QSS54696.1"/>
    <property type="molecule type" value="Genomic_DNA"/>
</dbReference>
<reference evidence="1" key="1">
    <citation type="submission" date="2021-01" db="EMBL/GenBank/DDBJ databases">
        <title>Chromosome-level genome assembly of a human fungal pathogen reveals clustering of transcriptionally co-regulated genes.</title>
        <authorList>
            <person name="Voorhies M."/>
            <person name="Cohen S."/>
            <person name="Shea T.P."/>
            <person name="Petrus S."/>
            <person name="Munoz J.F."/>
            <person name="Poplawski S."/>
            <person name="Goldman W.E."/>
            <person name="Michael T."/>
            <person name="Cuomo C.A."/>
            <person name="Sil A."/>
            <person name="Beyhan S."/>
        </authorList>
    </citation>
    <scope>NUCLEOTIDE SEQUENCE</scope>
    <source>
        <strain evidence="1">H88</strain>
    </source>
</reference>